<evidence type="ECO:0000313" key="2">
    <source>
        <dbReference type="Ensembl" id="ENSSSCP00000081481.1"/>
    </source>
</evidence>
<reference evidence="2" key="2">
    <citation type="submission" date="2025-08" db="UniProtKB">
        <authorList>
            <consortium name="Ensembl"/>
        </authorList>
    </citation>
    <scope>IDENTIFICATION</scope>
</reference>
<reference evidence="2" key="3">
    <citation type="submission" date="2025-09" db="UniProtKB">
        <authorList>
            <consortium name="Ensembl"/>
        </authorList>
    </citation>
    <scope>IDENTIFICATION</scope>
</reference>
<gene>
    <name evidence="2" type="primary">HLA-DOB</name>
</gene>
<dbReference type="Proteomes" id="UP000008227">
    <property type="component" value="Chromosome 7"/>
</dbReference>
<proteinExistence type="predicted"/>
<feature type="region of interest" description="Disordered" evidence="1">
    <location>
        <begin position="29"/>
        <end position="76"/>
    </location>
</feature>
<sequence length="76" mass="8327">MLSCGTVDQISWRAAEHLWMCSADVTTGWVRPSPWREKGSTQGPSRSGGSGTGRSRERGSWPLASSGMETGPFRQW</sequence>
<name>A0ABB5UPZ3_PIG</name>
<evidence type="ECO:0000313" key="3">
    <source>
        <dbReference type="Proteomes" id="UP000008227"/>
    </source>
</evidence>
<dbReference type="GeneTree" id="ENSGT00940000162353"/>
<dbReference type="AlphaFoldDB" id="A0ABB5UPZ3"/>
<organism evidence="2 3">
    <name type="scientific">Sus scrofa</name>
    <name type="common">Pig</name>
    <dbReference type="NCBI Taxonomy" id="9823"/>
    <lineage>
        <taxon>Eukaryota</taxon>
        <taxon>Metazoa</taxon>
        <taxon>Chordata</taxon>
        <taxon>Craniata</taxon>
        <taxon>Vertebrata</taxon>
        <taxon>Euteleostomi</taxon>
        <taxon>Mammalia</taxon>
        <taxon>Eutheria</taxon>
        <taxon>Laurasiatheria</taxon>
        <taxon>Artiodactyla</taxon>
        <taxon>Suina</taxon>
        <taxon>Suidae</taxon>
        <taxon>Sus</taxon>
    </lineage>
</organism>
<keyword evidence="3" id="KW-1185">Reference proteome</keyword>
<dbReference type="Ensembl" id="ENSSSCT00000107082.1">
    <property type="protein sequence ID" value="ENSSSCP00000081481.1"/>
    <property type="gene ID" value="ENSSSCG00000001459.5"/>
</dbReference>
<accession>A0ABB5UPZ3</accession>
<protein>
    <submittedName>
        <fullName evidence="2">MHC class II, DO beta</fullName>
    </submittedName>
</protein>
<evidence type="ECO:0000256" key="1">
    <source>
        <dbReference type="SAM" id="MobiDB-lite"/>
    </source>
</evidence>
<reference evidence="2 3" key="1">
    <citation type="journal article" date="2020" name="Gigascience">
        <title>An improved pig reference genome sequence to enable pig genetics and genomics research.</title>
        <authorList>
            <person name="Warr A."/>
            <person name="Affara N."/>
            <person name="Aken B."/>
            <person name="Beiki H."/>
            <person name="Bickhart D.M."/>
            <person name="Billis K."/>
            <person name="Chow W."/>
            <person name="Eory L."/>
            <person name="Finlayson H.A."/>
            <person name="Flicek P."/>
            <person name="Giron C.G."/>
            <person name="Griffin D.K."/>
            <person name="Hall R."/>
            <person name="Hannum G."/>
            <person name="Hourlier T."/>
            <person name="Howe K."/>
            <person name="Hume D.A."/>
            <person name="Izuogu O."/>
            <person name="Kim K."/>
            <person name="Koren S."/>
            <person name="Liu H."/>
            <person name="Manchanda N."/>
            <person name="Martin F.J."/>
            <person name="Nonneman D.J."/>
            <person name="O'Connor R.E."/>
            <person name="Phillippy A.M."/>
            <person name="Rohrer G.A."/>
            <person name="Rosen B.D."/>
            <person name="Rund L.A."/>
            <person name="Sargent C.A."/>
            <person name="Schook L.B."/>
            <person name="Schroeder S.G."/>
            <person name="Schwartz A.S."/>
            <person name="Skinner B.M."/>
            <person name="Talbot R."/>
            <person name="Tseng E."/>
            <person name="Tuggle C.K."/>
            <person name="Watson M."/>
            <person name="Smith T.P.L."/>
            <person name="Archibald A.L."/>
        </authorList>
    </citation>
    <scope>NUCLEOTIDE SEQUENCE [LARGE SCALE GENOMIC DNA]</scope>
    <source>
        <strain evidence="2 3">Duroc</strain>
    </source>
</reference>